<protein>
    <submittedName>
        <fullName evidence="3">Fungal-specific transcription factor domain-containing protein</fullName>
    </submittedName>
</protein>
<evidence type="ECO:0000313" key="3">
    <source>
        <dbReference type="EMBL" id="KAK8075406.1"/>
    </source>
</evidence>
<dbReference type="RefSeq" id="XP_066666346.1">
    <property type="nucleotide sequence ID" value="XM_066814384.1"/>
</dbReference>
<dbReference type="EMBL" id="JAQQWN010000007">
    <property type="protein sequence ID" value="KAK8075406.1"/>
    <property type="molecule type" value="Genomic_DNA"/>
</dbReference>
<organism evidence="3 4">
    <name type="scientific">Apiospora hydei</name>
    <dbReference type="NCBI Taxonomy" id="1337664"/>
    <lineage>
        <taxon>Eukaryota</taxon>
        <taxon>Fungi</taxon>
        <taxon>Dikarya</taxon>
        <taxon>Ascomycota</taxon>
        <taxon>Pezizomycotina</taxon>
        <taxon>Sordariomycetes</taxon>
        <taxon>Xylariomycetidae</taxon>
        <taxon>Amphisphaeriales</taxon>
        <taxon>Apiosporaceae</taxon>
        <taxon>Apiospora</taxon>
    </lineage>
</organism>
<proteinExistence type="predicted"/>
<evidence type="ECO:0000256" key="1">
    <source>
        <dbReference type="ARBA" id="ARBA00004123"/>
    </source>
</evidence>
<sequence length="454" mass="50664">MPPDGSAGTSLLLSDEPALIGGTGKGARRLIHSSESLVHDAAVSPTVGQPTTRSIANAQTHDDPWAPSSILYNSVAHRFEPILDQFVDNQEFCKIPLTLDLQLNPLKYCRDVDPEPLFLVHAAMALAGHHVRSSATEHHRGTALQLLRDSLGIPNNLAQVYYMLDTIVILFSLDETQSAWGNWGIHLAGAFALLEACGGIQVWTKSPRAVVQVGLMLERTACSHTLTLKLSSHRTTANKSGITFAYADARCLVEIVMCLARLSAEKRKSSLMQHVNFDDTVISQIEESLGFWQHVSPPAADQDESSMHQDMDSMHCSEAWRNGLLLYVYRVFRWEPGHSIPVRVMRLARATADQIFACREDNSLVAKQALLPLFFAGCELRDESTRRKILRLCSLWDEVTRYHMINSTVPLLKEVWADQEERGFHNVWWGQVVDRMHAAEESCGAVLQMRLCFG</sequence>
<dbReference type="Proteomes" id="UP001433268">
    <property type="component" value="Unassembled WGS sequence"/>
</dbReference>
<dbReference type="Pfam" id="PF11951">
    <property type="entry name" value="Fungal_trans_2"/>
    <property type="match status" value="1"/>
</dbReference>
<evidence type="ECO:0000313" key="4">
    <source>
        <dbReference type="Proteomes" id="UP001433268"/>
    </source>
</evidence>
<name>A0ABR1VVY5_9PEZI</name>
<keyword evidence="2" id="KW-0539">Nucleus</keyword>
<accession>A0ABR1VVY5</accession>
<comment type="subcellular location">
    <subcellularLocation>
        <location evidence="1">Nucleus</location>
    </subcellularLocation>
</comment>
<gene>
    <name evidence="3" type="ORF">PG997_010069</name>
</gene>
<dbReference type="InterPro" id="IPR021858">
    <property type="entry name" value="Fun_TF"/>
</dbReference>
<evidence type="ECO:0000256" key="2">
    <source>
        <dbReference type="ARBA" id="ARBA00023242"/>
    </source>
</evidence>
<dbReference type="GeneID" id="92047444"/>
<dbReference type="PANTHER" id="PTHR37534:SF46">
    <property type="entry name" value="ZN(II)2CYS6 TRANSCRIPTION FACTOR (EUROFUNG)"/>
    <property type="match status" value="1"/>
</dbReference>
<keyword evidence="4" id="KW-1185">Reference proteome</keyword>
<reference evidence="3 4" key="1">
    <citation type="submission" date="2023-01" db="EMBL/GenBank/DDBJ databases">
        <title>Analysis of 21 Apiospora genomes using comparative genomics revels a genus with tremendous synthesis potential of carbohydrate active enzymes and secondary metabolites.</title>
        <authorList>
            <person name="Sorensen T."/>
        </authorList>
    </citation>
    <scope>NUCLEOTIDE SEQUENCE [LARGE SCALE GENOMIC DNA]</scope>
    <source>
        <strain evidence="3 4">CBS 114990</strain>
    </source>
</reference>
<dbReference type="PANTHER" id="PTHR37534">
    <property type="entry name" value="TRANSCRIPTIONAL ACTIVATOR PROTEIN UGA3"/>
    <property type="match status" value="1"/>
</dbReference>
<comment type="caution">
    <text evidence="3">The sequence shown here is derived from an EMBL/GenBank/DDBJ whole genome shotgun (WGS) entry which is preliminary data.</text>
</comment>